<dbReference type="NCBIfam" id="TIGR03172">
    <property type="entry name" value="selenium cofactor biosynthesis protein YqeC"/>
    <property type="match status" value="1"/>
</dbReference>
<name>A0A4Q8CYW3_9GAMM</name>
<dbReference type="Pfam" id="PF19842">
    <property type="entry name" value="YqeC"/>
    <property type="match status" value="1"/>
</dbReference>
<keyword evidence="2" id="KW-1185">Reference proteome</keyword>
<sequence length="264" mass="27342">MASLSSLALPDALEARTGIICAVGAGGKKTTLYRILEQISARVGLTATTALTPVPPALLDAQHVAAPEELMRDVPEAAGTALRVGFACPGQKPGRYGGVPPDAIAEIHARSAFEATLVKADGARMRGIKAPRPDEPLLVPGCCTVLFLVSADVIGQPLDASIAHRIPELSALLDLAPGQPITPEHIGRLLSEPAGARQHVGTARLIGVINKVDDASRLDPARRAARAAFAGHHPPDRVVLTAMTAAQPVIEILEPADATPGSQE</sequence>
<gene>
    <name evidence="1" type="ORF">EV698_0378</name>
</gene>
<dbReference type="InterPro" id="IPR017587">
    <property type="entry name" value="YqeC"/>
</dbReference>
<comment type="caution">
    <text evidence="1">The sequence shown here is derived from an EMBL/GenBank/DDBJ whole genome shotgun (WGS) entry which is preliminary data.</text>
</comment>
<evidence type="ECO:0000313" key="1">
    <source>
        <dbReference type="EMBL" id="RZU98142.1"/>
    </source>
</evidence>
<evidence type="ECO:0000313" key="2">
    <source>
        <dbReference type="Proteomes" id="UP000292298"/>
    </source>
</evidence>
<dbReference type="AlphaFoldDB" id="A0A4Q8CYW3"/>
<dbReference type="RefSeq" id="WP_130502482.1">
    <property type="nucleotide sequence ID" value="NZ_SHLI01000001.1"/>
</dbReference>
<protein>
    <submittedName>
        <fullName evidence="1">Putative selenium-dependent hydroxylase accessory protein YqeC</fullName>
    </submittedName>
</protein>
<reference evidence="1 2" key="1">
    <citation type="submission" date="2019-02" db="EMBL/GenBank/DDBJ databases">
        <title>Genomic Encyclopedia of Type Strains, Phase IV (KMG-IV): sequencing the most valuable type-strain genomes for metagenomic binning, comparative biology and taxonomic classification.</title>
        <authorList>
            <person name="Goeker M."/>
        </authorList>
    </citation>
    <scope>NUCLEOTIDE SEQUENCE [LARGE SCALE GENOMIC DNA]</scope>
    <source>
        <strain evidence="1 2">DSM 21056</strain>
    </source>
</reference>
<proteinExistence type="predicted"/>
<dbReference type="EMBL" id="SHLI01000001">
    <property type="protein sequence ID" value="RZU98142.1"/>
    <property type="molecule type" value="Genomic_DNA"/>
</dbReference>
<dbReference type="OrthoDB" id="368187at2"/>
<dbReference type="Proteomes" id="UP000292298">
    <property type="component" value="Unassembled WGS sequence"/>
</dbReference>
<accession>A0A4Q8CYW3</accession>
<organism evidence="1 2">
    <name type="scientific">Spiribacter vilamensis</name>
    <dbReference type="NCBI Taxonomy" id="531306"/>
    <lineage>
        <taxon>Bacteria</taxon>
        <taxon>Pseudomonadati</taxon>
        <taxon>Pseudomonadota</taxon>
        <taxon>Gammaproteobacteria</taxon>
        <taxon>Chromatiales</taxon>
        <taxon>Ectothiorhodospiraceae</taxon>
        <taxon>Spiribacter</taxon>
    </lineage>
</organism>